<feature type="compositionally biased region" description="Low complexity" evidence="2">
    <location>
        <begin position="183"/>
        <end position="192"/>
    </location>
</feature>
<dbReference type="PANTHER" id="PTHR46992:SF4">
    <property type="entry name" value="GYF DOMAIN-CONTAINING PROTEIN"/>
    <property type="match status" value="1"/>
</dbReference>
<dbReference type="CDD" id="cd00072">
    <property type="entry name" value="GYF"/>
    <property type="match status" value="1"/>
</dbReference>
<dbReference type="Gene3D" id="3.30.1490.40">
    <property type="match status" value="1"/>
</dbReference>
<dbReference type="SUPFAM" id="SSF55277">
    <property type="entry name" value="GYF domain"/>
    <property type="match status" value="1"/>
</dbReference>
<evidence type="ECO:0000259" key="3">
    <source>
        <dbReference type="PROSITE" id="PS50829"/>
    </source>
</evidence>
<dbReference type="Pfam" id="PF02213">
    <property type="entry name" value="GYF"/>
    <property type="match status" value="1"/>
</dbReference>
<sequence>MAEGKFNLPDDLILYKSSDQLKELASDNSIPLSPQWLYTKSSESKMDVRSPTPVPMGNPSEPNLKDAWRLDAPEDKKDWRKVVAENETSRRWREEERETGLLGARKADRRKTERRIDNVSNRETGDSKNIASSDRWNDVSSRAAVHESRRDSKWSSRWGPDDKEKETRCEKVDNNKDKEEPQSESQSVVSSVRATSERDSDPREKWRPRHRMESQSGGPNSYRAAPGFGLDRGRAEGPNLGFTVGRGRASATGRGSSTSLIGAGTYVLLANESVPGKQSVSASMFRYPRGKLLDMYRKQRPDPSLGRIPTEMEEVTSITQVALIEPLAFIAPGAEEEASLNDIWKGRIISSEVNTSSGQESLDENSLVICRIPDSGETKLDGALQGFMSGDNGSMQNNDSGLRGSHNGGLGNSMASESYGSVRAGYQVSYGSPEADRYAFTKSSVLDGSEPLVASFEQDYMGKMQQPDIEVNHSEGTMPPEEFMFLYIDPQGVIQGPFIGSDIISWLEQGFFGTDLQVRLANAPEGTPFQDLGTVMSYLKTESVHAHISDQKSELEETSLKASSETGLSIAPVPESDDSFSIIGMPRSFSMYNNPSTQDNFQRKSESEVYVKPPHAEDRSFLDFSAEDEEIVFPGRAGVSGYPSVKSSTSMHDALMDYSGQSAIPVESTKAATQNQNEDKLHPFGVLWSELESSSTPVNLLPNRSYDAVGETTGSIDNWPVDSRRNTQIDLNMSLDTLAANRMSQFEHVSSRFNLGDLSPSLPSNQHHQQHFQNRDMLSHSHIGDQAQDLEHLMALQRQQQQKIQLQQRQKIQLQQQQKIQLQQQQKIQLQQHQLEQEHQLHQKLLQEQQQSHARQLHFQQILHGQTPDSRFGQSHDFSRSNNLDQMLLEQQLMNELQKSSGHPSQNFAPYIEQLAAGNFGQLPHEGHQRELLEQLLSTKMHSQYGPMQSQYGQMQSQHGQLQSEPIRSLEYQLLQQEQLMQLANEVRHNTLLEEQRHIDPLWPSDHNDQLLRTHPGINRSRSSGGFRALDFHQQQQRPPFEDQFGQLEQNLLYQQQLRQELFEQGLPFERSSSLPGNASRLNLDAVNGLGLSQGLELRDATAHMQSSGRLGNSTLGYNHQNNRIPLGEPHFSQLEPTEGRWSGADTQLAGDWAESQYHRSNIDAEHHNMRRLGEDSNSWMPGGSTEDRSKQLFMELLHQRPGHQSAESPSMNRGDSYDRMAPSVPMPGIQTLGGLSDHDGSLNASSAFGTRAFSDEQVNRLPGDRNNMGSLQRNSSLLSGIIDGGRSTQNETQALSNMFAMSKEANDTKTWNNMPPKNEGMGRMSYEVQDRMGKQAVLDSLVQGDLPVSTPLGQQSSFNISDQYSDNLVGEDRRKDRLVVPSHGQDSVLLRRPPSSHSSSSHEGLLEHMPDTASRTASSYSGIEGGVRREAGAAGNKGSTSEASFSEMLKKSSSMKKVAAESFDATEGNKGGGKKKGKKGRQIDPALLGFKVTSNRILMGEIHRADDF</sequence>
<dbReference type="EMBL" id="JBANAX010000944">
    <property type="protein sequence ID" value="KAL1187620.1"/>
    <property type="molecule type" value="Genomic_DNA"/>
</dbReference>
<dbReference type="FunFam" id="3.30.1490.40:FF:000007">
    <property type="entry name" value="GYF domain-containing protein"/>
    <property type="match status" value="1"/>
</dbReference>
<evidence type="ECO:0000313" key="4">
    <source>
        <dbReference type="EMBL" id="KAL1187620.1"/>
    </source>
</evidence>
<feature type="compositionally biased region" description="Low complexity" evidence="2">
    <location>
        <begin position="1444"/>
        <end position="1463"/>
    </location>
</feature>
<feature type="region of interest" description="Disordered" evidence="2">
    <location>
        <begin position="41"/>
        <end position="223"/>
    </location>
</feature>
<organism evidence="4 5">
    <name type="scientific">Cardamine amara subsp. amara</name>
    <dbReference type="NCBI Taxonomy" id="228776"/>
    <lineage>
        <taxon>Eukaryota</taxon>
        <taxon>Viridiplantae</taxon>
        <taxon>Streptophyta</taxon>
        <taxon>Embryophyta</taxon>
        <taxon>Tracheophyta</taxon>
        <taxon>Spermatophyta</taxon>
        <taxon>Magnoliopsida</taxon>
        <taxon>eudicotyledons</taxon>
        <taxon>Gunneridae</taxon>
        <taxon>Pentapetalae</taxon>
        <taxon>rosids</taxon>
        <taxon>malvids</taxon>
        <taxon>Brassicales</taxon>
        <taxon>Brassicaceae</taxon>
        <taxon>Cardamineae</taxon>
        <taxon>Cardamine</taxon>
    </lineage>
</organism>
<dbReference type="Proteomes" id="UP001558713">
    <property type="component" value="Unassembled WGS sequence"/>
</dbReference>
<dbReference type="InterPro" id="IPR035445">
    <property type="entry name" value="GYF-like_dom_sf"/>
</dbReference>
<dbReference type="PANTHER" id="PTHR46992">
    <property type="entry name" value="GYF DOMAIN-CONTAINING PROTEIN"/>
    <property type="match status" value="1"/>
</dbReference>
<proteinExistence type="predicted"/>
<reference evidence="4 5" key="1">
    <citation type="submission" date="2024-04" db="EMBL/GenBank/DDBJ databases">
        <title>Genome assembly C_amara_ONT_v2.</title>
        <authorList>
            <person name="Yant L."/>
            <person name="Moore C."/>
            <person name="Slenker M."/>
        </authorList>
    </citation>
    <scope>NUCLEOTIDE SEQUENCE [LARGE SCALE GENOMIC DNA]</scope>
    <source>
        <tissue evidence="4">Leaf</tissue>
    </source>
</reference>
<keyword evidence="1" id="KW-0175">Coiled coil</keyword>
<accession>A0ABD0ZFL3</accession>
<feature type="compositionally biased region" description="Basic and acidic residues" evidence="2">
    <location>
        <begin position="63"/>
        <end position="99"/>
    </location>
</feature>
<evidence type="ECO:0000313" key="5">
    <source>
        <dbReference type="Proteomes" id="UP001558713"/>
    </source>
</evidence>
<protein>
    <submittedName>
        <fullName evidence="4">Protein ESSENTIAL FOR POTEXVIRUS ACCUMULATION 1</fullName>
    </submittedName>
</protein>
<dbReference type="SMART" id="SM00444">
    <property type="entry name" value="GYF"/>
    <property type="match status" value="1"/>
</dbReference>
<dbReference type="PROSITE" id="PS50829">
    <property type="entry name" value="GYF"/>
    <property type="match status" value="1"/>
</dbReference>
<feature type="compositionally biased region" description="Polar residues" evidence="2">
    <location>
        <begin position="1352"/>
        <end position="1367"/>
    </location>
</feature>
<comment type="caution">
    <text evidence="4">The sequence shown here is derived from an EMBL/GenBank/DDBJ whole genome shotgun (WGS) entry which is preliminary data.</text>
</comment>
<feature type="compositionally biased region" description="Low complexity" evidence="2">
    <location>
        <begin position="1391"/>
        <end position="1403"/>
    </location>
</feature>
<feature type="compositionally biased region" description="Basic and acidic residues" evidence="2">
    <location>
        <begin position="195"/>
        <end position="205"/>
    </location>
</feature>
<evidence type="ECO:0000256" key="2">
    <source>
        <dbReference type="SAM" id="MobiDB-lite"/>
    </source>
</evidence>
<dbReference type="InterPro" id="IPR003169">
    <property type="entry name" value="GYF"/>
</dbReference>
<keyword evidence="5" id="KW-1185">Reference proteome</keyword>
<feature type="coiled-coil region" evidence="1">
    <location>
        <begin position="797"/>
        <end position="852"/>
    </location>
</feature>
<evidence type="ECO:0000256" key="1">
    <source>
        <dbReference type="SAM" id="Coils"/>
    </source>
</evidence>
<feature type="region of interest" description="Disordered" evidence="2">
    <location>
        <begin position="1349"/>
        <end position="1485"/>
    </location>
</feature>
<feature type="compositionally biased region" description="Polar residues" evidence="2">
    <location>
        <begin position="118"/>
        <end position="140"/>
    </location>
</feature>
<feature type="compositionally biased region" description="Polar residues" evidence="2">
    <location>
        <begin position="391"/>
        <end position="400"/>
    </location>
</feature>
<name>A0ABD0ZFL3_CARAN</name>
<feature type="region of interest" description="Disordered" evidence="2">
    <location>
        <begin position="391"/>
        <end position="414"/>
    </location>
</feature>
<feature type="domain" description="GYF" evidence="3">
    <location>
        <begin position="482"/>
        <end position="533"/>
    </location>
</feature>
<gene>
    <name evidence="4" type="ORF">V5N11_031610</name>
</gene>
<feature type="compositionally biased region" description="Basic and acidic residues" evidence="2">
    <location>
        <begin position="144"/>
        <end position="181"/>
    </location>
</feature>